<feature type="transmembrane region" description="Helical" evidence="1">
    <location>
        <begin position="6"/>
        <end position="27"/>
    </location>
</feature>
<sequence length="161" mass="19009">MNLFPTVPSVCFVLFCLPFRFFFVSFLKKIKKKKCYFSCVTMRCFIPLAAMCSRGEPFSLPLFSTFSCWHRFKDVTELNNKEKKKKCIWGLLYGLFTCAALVCFILSTTCCLFFFCFNSQFHPVTLFCCSLWEVQPERKKTSVQHPLFFFPSPCFCYRYQS</sequence>
<dbReference type="KEGG" id="tbg:TbgDal_VII8215"/>
<keyword evidence="1" id="KW-1133">Transmembrane helix</keyword>
<keyword evidence="1" id="KW-0472">Membrane</keyword>
<protein>
    <submittedName>
        <fullName evidence="2">Uncharacterized protein</fullName>
    </submittedName>
</protein>
<organism evidence="2 3">
    <name type="scientific">Trypanosoma brucei gambiense (strain MHOM/CI/86/DAL972)</name>
    <dbReference type="NCBI Taxonomy" id="679716"/>
    <lineage>
        <taxon>Eukaryota</taxon>
        <taxon>Discoba</taxon>
        <taxon>Euglenozoa</taxon>
        <taxon>Kinetoplastea</taxon>
        <taxon>Metakinetoplastina</taxon>
        <taxon>Trypanosomatida</taxon>
        <taxon>Trypanosomatidae</taxon>
        <taxon>Trypanosoma</taxon>
    </lineage>
</organism>
<gene>
    <name evidence="2" type="ORF">TbgDal_VII8215</name>
</gene>
<evidence type="ECO:0000256" key="1">
    <source>
        <dbReference type="SAM" id="Phobius"/>
    </source>
</evidence>
<dbReference type="GeneID" id="23863153"/>
<dbReference type="AlphaFoldDB" id="C9ZU80"/>
<feature type="transmembrane region" description="Helical" evidence="1">
    <location>
        <begin position="91"/>
        <end position="115"/>
    </location>
</feature>
<reference evidence="3" key="1">
    <citation type="journal article" date="2010" name="PLoS Negl. Trop. Dis.">
        <title>The genome sequence of Trypanosoma brucei gambiense, causative agent of chronic human african trypanosomiasis.</title>
        <authorList>
            <person name="Jackson A.P."/>
            <person name="Sanders M."/>
            <person name="Berry A."/>
            <person name="McQuillan J."/>
            <person name="Aslett M.A."/>
            <person name="Quail M.A."/>
            <person name="Chukualim B."/>
            <person name="Capewell P."/>
            <person name="MacLeod A."/>
            <person name="Melville S.E."/>
            <person name="Gibson W."/>
            <person name="Barry J.D."/>
            <person name="Berriman M."/>
            <person name="Hertz-Fowler C."/>
        </authorList>
    </citation>
    <scope>NUCLEOTIDE SEQUENCE [LARGE SCALE GENOMIC DNA]</scope>
    <source>
        <strain evidence="3">MHOM/CI/86/DAL972</strain>
    </source>
</reference>
<evidence type="ECO:0000313" key="3">
    <source>
        <dbReference type="Proteomes" id="UP000002316"/>
    </source>
</evidence>
<evidence type="ECO:0000313" key="2">
    <source>
        <dbReference type="EMBL" id="CBH12966.1"/>
    </source>
</evidence>
<keyword evidence="1" id="KW-0812">Transmembrane</keyword>
<proteinExistence type="predicted"/>
<name>C9ZU80_TRYB9</name>
<dbReference type="RefSeq" id="XP_011775245.1">
    <property type="nucleotide sequence ID" value="XM_011776943.1"/>
</dbReference>
<accession>C9ZU80</accession>
<dbReference type="Proteomes" id="UP000002316">
    <property type="component" value="Chromosome 7"/>
</dbReference>
<dbReference type="EMBL" id="FN554970">
    <property type="protein sequence ID" value="CBH12966.1"/>
    <property type="molecule type" value="Genomic_DNA"/>
</dbReference>